<dbReference type="Gene3D" id="3.40.50.1580">
    <property type="entry name" value="Nucleoside phosphorylase domain"/>
    <property type="match status" value="1"/>
</dbReference>
<feature type="transmembrane region" description="Helical" evidence="1">
    <location>
        <begin position="6"/>
        <end position="27"/>
    </location>
</feature>
<sequence>MEGAAVVHVSHIFNVPFIVIGFIFDIVNKEKNEVEYNKIF</sequence>
<dbReference type="GO" id="GO:0003824">
    <property type="term" value="F:catalytic activity"/>
    <property type="evidence" value="ECO:0007669"/>
    <property type="project" value="InterPro"/>
</dbReference>
<proteinExistence type="predicted"/>
<gene>
    <name evidence="2" type="ORF">SAMN02983004_01058</name>
</gene>
<keyword evidence="1" id="KW-0472">Membrane</keyword>
<keyword evidence="3" id="KW-1185">Reference proteome</keyword>
<dbReference type="SUPFAM" id="SSF53167">
    <property type="entry name" value="Purine and uridine phosphorylases"/>
    <property type="match status" value="1"/>
</dbReference>
<dbReference type="AlphaFoldDB" id="A0A1G4QCU2"/>
<accession>A0A1G4QCU2</accession>
<dbReference type="EMBL" id="FMTE01000012">
    <property type="protein sequence ID" value="SCW42297.1"/>
    <property type="molecule type" value="Genomic_DNA"/>
</dbReference>
<evidence type="ECO:0000313" key="2">
    <source>
        <dbReference type="EMBL" id="SCW42297.1"/>
    </source>
</evidence>
<dbReference type="GO" id="GO:0009116">
    <property type="term" value="P:nucleoside metabolic process"/>
    <property type="evidence" value="ECO:0007669"/>
    <property type="project" value="InterPro"/>
</dbReference>
<evidence type="ECO:0000256" key="1">
    <source>
        <dbReference type="SAM" id="Phobius"/>
    </source>
</evidence>
<name>A0A1G4QCU2_BORJA</name>
<reference evidence="3" key="1">
    <citation type="submission" date="2016-10" db="EMBL/GenBank/DDBJ databases">
        <authorList>
            <person name="Varghese N."/>
            <person name="Submissions S."/>
        </authorList>
    </citation>
    <scope>NUCLEOTIDE SEQUENCE [LARGE SCALE GENOMIC DNA]</scope>
    <source>
        <strain evidence="3">ATCC 51557</strain>
    </source>
</reference>
<organism evidence="2 3">
    <name type="scientific">Borreliella japonica</name>
    <name type="common">Borrelia japonica</name>
    <dbReference type="NCBI Taxonomy" id="34095"/>
    <lineage>
        <taxon>Bacteria</taxon>
        <taxon>Pseudomonadati</taxon>
        <taxon>Spirochaetota</taxon>
        <taxon>Spirochaetia</taxon>
        <taxon>Spirochaetales</taxon>
        <taxon>Borreliaceae</taxon>
        <taxon>Borreliella</taxon>
    </lineage>
</organism>
<keyword evidence="1" id="KW-1133">Transmembrane helix</keyword>
<dbReference type="InterPro" id="IPR035994">
    <property type="entry name" value="Nucleoside_phosphorylase_sf"/>
</dbReference>
<protein>
    <submittedName>
        <fullName evidence="2">Phosphorylase superfamily</fullName>
    </submittedName>
</protein>
<dbReference type="Proteomes" id="UP000199262">
    <property type="component" value="Unassembled WGS sequence"/>
</dbReference>
<keyword evidence="1" id="KW-0812">Transmembrane</keyword>
<evidence type="ECO:0000313" key="3">
    <source>
        <dbReference type="Proteomes" id="UP000199262"/>
    </source>
</evidence>